<dbReference type="RefSeq" id="WP_318642969.1">
    <property type="nucleotide sequence ID" value="NZ_CP137892.1"/>
</dbReference>
<protein>
    <recommendedName>
        <fullName evidence="4">Ribosomal protein L7/L12 C-terminal domain-containing protein</fullName>
    </recommendedName>
</protein>
<keyword evidence="3" id="KW-1185">Reference proteome</keyword>
<dbReference type="Proteomes" id="UP001305928">
    <property type="component" value="Chromosome"/>
</dbReference>
<gene>
    <name evidence="2" type="ORF">SBP02_15295</name>
</gene>
<organism evidence="2 3">
    <name type="scientific">Pseudomonas benzenivorans</name>
    <dbReference type="NCBI Taxonomy" id="556533"/>
    <lineage>
        <taxon>Bacteria</taxon>
        <taxon>Pseudomonadati</taxon>
        <taxon>Pseudomonadota</taxon>
        <taxon>Gammaproteobacteria</taxon>
        <taxon>Pseudomonadales</taxon>
        <taxon>Pseudomonadaceae</taxon>
        <taxon>Pseudomonas</taxon>
    </lineage>
</organism>
<feature type="transmembrane region" description="Helical" evidence="1">
    <location>
        <begin position="66"/>
        <end position="83"/>
    </location>
</feature>
<dbReference type="EMBL" id="CP137892">
    <property type="protein sequence ID" value="WPC04130.1"/>
    <property type="molecule type" value="Genomic_DNA"/>
</dbReference>
<evidence type="ECO:0000313" key="3">
    <source>
        <dbReference type="Proteomes" id="UP001305928"/>
    </source>
</evidence>
<proteinExistence type="predicted"/>
<evidence type="ECO:0000256" key="1">
    <source>
        <dbReference type="SAM" id="Phobius"/>
    </source>
</evidence>
<evidence type="ECO:0000313" key="2">
    <source>
        <dbReference type="EMBL" id="WPC04130.1"/>
    </source>
</evidence>
<keyword evidence="1" id="KW-0812">Transmembrane</keyword>
<dbReference type="Gene3D" id="3.30.1390.10">
    <property type="match status" value="1"/>
</dbReference>
<name>A0ABZ0PU88_9PSED</name>
<accession>A0ABZ0PU88</accession>
<sequence>MNRRRDELPPSVMAALRRGRKIEAIKRLREACGLDLREAKQEVEAFLQVHPELFVAGRATSHRHGLVFWLLLSLLLGVVLLLFSRRL</sequence>
<evidence type="ECO:0008006" key="4">
    <source>
        <dbReference type="Google" id="ProtNLM"/>
    </source>
</evidence>
<reference evidence="2 3" key="1">
    <citation type="submission" date="2023-11" db="EMBL/GenBank/DDBJ databases">
        <title>Complete genome of Pseudomonas benzenivorans BA3361.</title>
        <authorList>
            <person name="Shin S.Y."/>
            <person name="Song J."/>
            <person name="Kang H."/>
        </authorList>
    </citation>
    <scope>NUCLEOTIDE SEQUENCE [LARGE SCALE GENOMIC DNA]</scope>
    <source>
        <strain evidence="2 3">HNIBRBA3361</strain>
    </source>
</reference>
<keyword evidence="1" id="KW-1133">Transmembrane helix</keyword>
<dbReference type="InterPro" id="IPR014719">
    <property type="entry name" value="Ribosomal_bL12_C/ClpS-like"/>
</dbReference>
<keyword evidence="1" id="KW-0472">Membrane</keyword>